<sequence>MGIPQSVSLNDSLASTSILDHVEKMTNGGVTPSSSSSTHEELNGPKRSKRARIVKYFEGNFVVYNIEDEPVTFKDVMDSSKVKQWKEAVKSKMDSIVSNGTWMLVYLPLECITIGFQWIFKNKMKPDETVDKFKASLKLRDIKQKEGTYYFYTYSPVSQLTTIHVLIAHTLVYNLSIRQMDVKISFLFGELDEEIYMVNQRFVAHGNEYNICKFVKPLYGLKQ</sequence>
<reference evidence="3" key="2">
    <citation type="journal article" date="2024" name="Plant">
        <title>Genomic evolution and insights into agronomic trait innovations of Sesamum species.</title>
        <authorList>
            <person name="Miao H."/>
            <person name="Wang L."/>
            <person name="Qu L."/>
            <person name="Liu H."/>
            <person name="Sun Y."/>
            <person name="Le M."/>
            <person name="Wang Q."/>
            <person name="Wei S."/>
            <person name="Zheng Y."/>
            <person name="Lin W."/>
            <person name="Duan Y."/>
            <person name="Cao H."/>
            <person name="Xiong S."/>
            <person name="Wang X."/>
            <person name="Wei L."/>
            <person name="Li C."/>
            <person name="Ma Q."/>
            <person name="Ju M."/>
            <person name="Zhao R."/>
            <person name="Li G."/>
            <person name="Mu C."/>
            <person name="Tian Q."/>
            <person name="Mei H."/>
            <person name="Zhang T."/>
            <person name="Gao T."/>
            <person name="Zhang H."/>
        </authorList>
    </citation>
    <scope>NUCLEOTIDE SEQUENCE</scope>
    <source>
        <strain evidence="3">G02</strain>
    </source>
</reference>
<dbReference type="Pfam" id="PF07727">
    <property type="entry name" value="RVT_2"/>
    <property type="match status" value="1"/>
</dbReference>
<dbReference type="InterPro" id="IPR013103">
    <property type="entry name" value="RVT_2"/>
</dbReference>
<feature type="region of interest" description="Disordered" evidence="1">
    <location>
        <begin position="25"/>
        <end position="46"/>
    </location>
</feature>
<name>A0AAW2SM48_SESRA</name>
<feature type="compositionally biased region" description="Polar residues" evidence="1">
    <location>
        <begin position="28"/>
        <end position="37"/>
    </location>
</feature>
<dbReference type="EMBL" id="JACGWJ010000010">
    <property type="protein sequence ID" value="KAL0392791.1"/>
    <property type="molecule type" value="Genomic_DNA"/>
</dbReference>
<protein>
    <recommendedName>
        <fullName evidence="2">Reverse transcriptase Ty1/copia-type domain-containing protein</fullName>
    </recommendedName>
</protein>
<feature type="domain" description="Reverse transcriptase Ty1/copia-type" evidence="2">
    <location>
        <begin position="99"/>
        <end position="223"/>
    </location>
</feature>
<organism evidence="3">
    <name type="scientific">Sesamum radiatum</name>
    <name type="common">Black benniseed</name>
    <dbReference type="NCBI Taxonomy" id="300843"/>
    <lineage>
        <taxon>Eukaryota</taxon>
        <taxon>Viridiplantae</taxon>
        <taxon>Streptophyta</taxon>
        <taxon>Embryophyta</taxon>
        <taxon>Tracheophyta</taxon>
        <taxon>Spermatophyta</taxon>
        <taxon>Magnoliopsida</taxon>
        <taxon>eudicotyledons</taxon>
        <taxon>Gunneridae</taxon>
        <taxon>Pentapetalae</taxon>
        <taxon>asterids</taxon>
        <taxon>lamiids</taxon>
        <taxon>Lamiales</taxon>
        <taxon>Pedaliaceae</taxon>
        <taxon>Sesamum</taxon>
    </lineage>
</organism>
<reference evidence="3" key="1">
    <citation type="submission" date="2020-06" db="EMBL/GenBank/DDBJ databases">
        <authorList>
            <person name="Li T."/>
            <person name="Hu X."/>
            <person name="Zhang T."/>
            <person name="Song X."/>
            <person name="Zhang H."/>
            <person name="Dai N."/>
            <person name="Sheng W."/>
            <person name="Hou X."/>
            <person name="Wei L."/>
        </authorList>
    </citation>
    <scope>NUCLEOTIDE SEQUENCE</scope>
    <source>
        <strain evidence="3">G02</strain>
        <tissue evidence="3">Leaf</tissue>
    </source>
</reference>
<proteinExistence type="predicted"/>
<evidence type="ECO:0000256" key="1">
    <source>
        <dbReference type="SAM" id="MobiDB-lite"/>
    </source>
</evidence>
<evidence type="ECO:0000259" key="2">
    <source>
        <dbReference type="Pfam" id="PF07727"/>
    </source>
</evidence>
<evidence type="ECO:0000313" key="3">
    <source>
        <dbReference type="EMBL" id="KAL0392791.1"/>
    </source>
</evidence>
<accession>A0AAW2SM48</accession>
<gene>
    <name evidence="3" type="ORF">Sradi_2501900</name>
</gene>
<dbReference type="AlphaFoldDB" id="A0AAW2SM48"/>
<comment type="caution">
    <text evidence="3">The sequence shown here is derived from an EMBL/GenBank/DDBJ whole genome shotgun (WGS) entry which is preliminary data.</text>
</comment>